<accession>A0ABP3Q726</accession>
<feature type="domain" description="NIF system FeS cluster assembly NifU C-terminal" evidence="1">
    <location>
        <begin position="19"/>
        <end position="83"/>
    </location>
</feature>
<dbReference type="EMBL" id="BAAADD010000008">
    <property type="protein sequence ID" value="GAA0580507.1"/>
    <property type="molecule type" value="Genomic_DNA"/>
</dbReference>
<dbReference type="Gene3D" id="3.30.300.130">
    <property type="entry name" value="Fe-S cluster assembly (FSCA)"/>
    <property type="match status" value="1"/>
</dbReference>
<proteinExistence type="predicted"/>
<comment type="caution">
    <text evidence="2">The sequence shown here is derived from an EMBL/GenBank/DDBJ whole genome shotgun (WGS) entry which is preliminary data.</text>
</comment>
<dbReference type="Pfam" id="PF01106">
    <property type="entry name" value="NifU"/>
    <property type="match status" value="1"/>
</dbReference>
<dbReference type="Proteomes" id="UP001499951">
    <property type="component" value="Unassembled WGS sequence"/>
</dbReference>
<dbReference type="PANTHER" id="PTHR11178">
    <property type="entry name" value="IRON-SULFUR CLUSTER SCAFFOLD PROTEIN NFU-RELATED"/>
    <property type="match status" value="1"/>
</dbReference>
<name>A0ABP3Q726_9PROT</name>
<dbReference type="RefSeq" id="WP_208393958.1">
    <property type="nucleotide sequence ID" value="NZ_BAAADD010000008.1"/>
</dbReference>
<gene>
    <name evidence="2" type="ORF">GCM10008942_31770</name>
</gene>
<organism evidence="2 3">
    <name type="scientific">Rhizomicrobium electricum</name>
    <dbReference type="NCBI Taxonomy" id="480070"/>
    <lineage>
        <taxon>Bacteria</taxon>
        <taxon>Pseudomonadati</taxon>
        <taxon>Pseudomonadota</taxon>
        <taxon>Alphaproteobacteria</taxon>
        <taxon>Micropepsales</taxon>
        <taxon>Micropepsaceae</taxon>
        <taxon>Rhizomicrobium</taxon>
    </lineage>
</organism>
<evidence type="ECO:0000259" key="1">
    <source>
        <dbReference type="Pfam" id="PF01106"/>
    </source>
</evidence>
<protein>
    <recommendedName>
        <fullName evidence="1">NIF system FeS cluster assembly NifU C-terminal domain-containing protein</fullName>
    </recommendedName>
</protein>
<evidence type="ECO:0000313" key="3">
    <source>
        <dbReference type="Proteomes" id="UP001499951"/>
    </source>
</evidence>
<keyword evidence="3" id="KW-1185">Reference proteome</keyword>
<reference evidence="3" key="1">
    <citation type="journal article" date="2019" name="Int. J. Syst. Evol. Microbiol.">
        <title>The Global Catalogue of Microorganisms (GCM) 10K type strain sequencing project: providing services to taxonomists for standard genome sequencing and annotation.</title>
        <authorList>
            <consortium name="The Broad Institute Genomics Platform"/>
            <consortium name="The Broad Institute Genome Sequencing Center for Infectious Disease"/>
            <person name="Wu L."/>
            <person name="Ma J."/>
        </authorList>
    </citation>
    <scope>NUCLEOTIDE SEQUENCE [LARGE SCALE GENOMIC DNA]</scope>
    <source>
        <strain evidence="3">JCM 15089</strain>
    </source>
</reference>
<dbReference type="SUPFAM" id="SSF117916">
    <property type="entry name" value="Fe-S cluster assembly (FSCA) domain-like"/>
    <property type="match status" value="1"/>
</dbReference>
<dbReference type="InterPro" id="IPR001075">
    <property type="entry name" value="NIF_FeS_clus_asmbl_NifU_C"/>
</dbReference>
<sequence>MDRAVEDIPTAPVDLETEIAKAIADLRPVLQRDGGDIELVAVEGDIVVVDFKGACSGCVLASVTLAGVRKRLIDAIGHPLKVVPRSAMALIGKEVAA</sequence>
<dbReference type="InterPro" id="IPR034904">
    <property type="entry name" value="FSCA_dom_sf"/>
</dbReference>
<evidence type="ECO:0000313" key="2">
    <source>
        <dbReference type="EMBL" id="GAA0580507.1"/>
    </source>
</evidence>